<feature type="region of interest" description="Disordered" evidence="11">
    <location>
        <begin position="983"/>
        <end position="1101"/>
    </location>
</feature>
<feature type="binding site" evidence="9">
    <location>
        <begin position="161"/>
        <end position="168"/>
    </location>
    <ligand>
        <name>ATP</name>
        <dbReference type="ChEBI" id="CHEBI:30616"/>
    </ligand>
</feature>
<dbReference type="InterPro" id="IPR035963">
    <property type="entry name" value="FERM_2"/>
</dbReference>
<dbReference type="Pfam" id="PF21989">
    <property type="entry name" value="RA_2"/>
    <property type="match status" value="1"/>
</dbReference>
<evidence type="ECO:0000256" key="1">
    <source>
        <dbReference type="ARBA" id="ARBA00004496"/>
    </source>
</evidence>
<dbReference type="InterPro" id="IPR011993">
    <property type="entry name" value="PH-like_dom_sf"/>
</dbReference>
<evidence type="ECO:0000256" key="8">
    <source>
        <dbReference type="ARBA" id="ARBA00023203"/>
    </source>
</evidence>
<evidence type="ECO:0000256" key="5">
    <source>
        <dbReference type="ARBA" id="ARBA00022840"/>
    </source>
</evidence>
<dbReference type="Pfam" id="PF18597">
    <property type="entry name" value="SH3_19"/>
    <property type="match status" value="1"/>
</dbReference>
<evidence type="ECO:0000313" key="17">
    <source>
        <dbReference type="RefSeq" id="XP_035689106.1"/>
    </source>
</evidence>
<proteinExistence type="inferred from homology"/>
<dbReference type="RefSeq" id="XP_035689106.1">
    <property type="nucleotide sequence ID" value="XM_035833213.1"/>
</dbReference>
<dbReference type="Gene3D" id="6.20.240.20">
    <property type="match status" value="1"/>
</dbReference>
<keyword evidence="8 9" id="KW-0009">Actin-binding</keyword>
<evidence type="ECO:0000259" key="12">
    <source>
        <dbReference type="PROSITE" id="PS50003"/>
    </source>
</evidence>
<dbReference type="RefSeq" id="XP_035689107.1">
    <property type="nucleotide sequence ID" value="XM_035833214.1"/>
</dbReference>
<dbReference type="GeneID" id="118424587"/>
<dbReference type="InterPro" id="IPR014352">
    <property type="entry name" value="FERM/acyl-CoA-bd_prot_sf"/>
</dbReference>
<dbReference type="CDD" id="cd23767">
    <property type="entry name" value="IQCD"/>
    <property type="match status" value="1"/>
</dbReference>
<dbReference type="PROSITE" id="PS50057">
    <property type="entry name" value="FERM_3"/>
    <property type="match status" value="1"/>
</dbReference>
<feature type="domain" description="MyTH4" evidence="14">
    <location>
        <begin position="1469"/>
        <end position="1629"/>
    </location>
</feature>
<dbReference type="Gene3D" id="1.20.5.190">
    <property type="match status" value="1"/>
</dbReference>
<reference evidence="17 18" key="2">
    <citation type="submission" date="2025-04" db="UniProtKB">
        <authorList>
            <consortium name="RefSeq"/>
        </authorList>
    </citation>
    <scope>IDENTIFICATION</scope>
    <source>
        <strain evidence="17 18">S238N-H82</strain>
        <tissue evidence="17 18">Testes</tissue>
    </source>
</reference>
<protein>
    <submittedName>
        <fullName evidence="17">Unconventional myosin-X-like isoform X1</fullName>
    </submittedName>
    <submittedName>
        <fullName evidence="18">Unconventional myosin-X-like isoform X2</fullName>
    </submittedName>
    <submittedName>
        <fullName evidence="19">Unconventional myosin-X-like isoform X3</fullName>
    </submittedName>
</protein>
<dbReference type="GO" id="GO:0003779">
    <property type="term" value="F:actin binding"/>
    <property type="evidence" value="ECO:0007669"/>
    <property type="project" value="UniProtKB-KW"/>
</dbReference>
<dbReference type="CDD" id="cd13296">
    <property type="entry name" value="PH2_MyoX"/>
    <property type="match status" value="1"/>
</dbReference>
<dbReference type="CDD" id="cd13202">
    <property type="entry name" value="FERM_C_MyoX"/>
    <property type="match status" value="1"/>
</dbReference>
<dbReference type="FunFam" id="1.25.40.530:FF:000001">
    <property type="entry name" value="Pleckstrin homology domain-containing family H member 2"/>
    <property type="match status" value="1"/>
</dbReference>
<dbReference type="Gene3D" id="1.20.80.10">
    <property type="match status" value="1"/>
</dbReference>
<dbReference type="InterPro" id="IPR040640">
    <property type="entry name" value="MyoX_N_SH3"/>
</dbReference>
<evidence type="ECO:0000313" key="18">
    <source>
        <dbReference type="RefSeq" id="XP_035689107.1"/>
    </source>
</evidence>
<dbReference type="GO" id="GO:0005524">
    <property type="term" value="F:ATP binding"/>
    <property type="evidence" value="ECO:0007669"/>
    <property type="project" value="UniProtKB-UniRule"/>
</dbReference>
<feature type="region of interest" description="Actin-binding" evidence="9">
    <location>
        <begin position="625"/>
        <end position="647"/>
    </location>
</feature>
<accession>A0A9J7LTR0</accession>
<feature type="domain" description="PH" evidence="12">
    <location>
        <begin position="1143"/>
        <end position="1242"/>
    </location>
</feature>
<dbReference type="InterPro" id="IPR051724">
    <property type="entry name" value="Actin_motor_Myosin"/>
</dbReference>
<reference evidence="16" key="1">
    <citation type="journal article" date="2020" name="Nat. Ecol. Evol.">
        <title>Deeply conserved synteny resolves early events in vertebrate evolution.</title>
        <authorList>
            <person name="Simakov O."/>
            <person name="Marletaz F."/>
            <person name="Yue J.X."/>
            <person name="O'Connell B."/>
            <person name="Jenkins J."/>
            <person name="Brandt A."/>
            <person name="Calef R."/>
            <person name="Tung C.H."/>
            <person name="Huang T.K."/>
            <person name="Schmutz J."/>
            <person name="Satoh N."/>
            <person name="Yu J.K."/>
            <person name="Putnam N.H."/>
            <person name="Green R.E."/>
            <person name="Rokhsar D.S."/>
        </authorList>
    </citation>
    <scope>NUCLEOTIDE SEQUENCE [LARGE SCALE GENOMIC DNA]</scope>
    <source>
        <strain evidence="16">S238N-H82</strain>
    </source>
</reference>
<dbReference type="FunFam" id="1.10.10.820:FF:000001">
    <property type="entry name" value="Myosin heavy chain"/>
    <property type="match status" value="1"/>
</dbReference>
<dbReference type="RefSeq" id="XP_035689108.1">
    <property type="nucleotide sequence ID" value="XM_035833215.1"/>
</dbReference>
<dbReference type="Gene3D" id="3.40.850.10">
    <property type="entry name" value="Kinesin motor domain"/>
    <property type="match status" value="1"/>
</dbReference>
<gene>
    <name evidence="17 18 19" type="primary">LOC118424587</name>
</gene>
<evidence type="ECO:0000256" key="4">
    <source>
        <dbReference type="ARBA" id="ARBA00022741"/>
    </source>
</evidence>
<comment type="subcellular location">
    <subcellularLocation>
        <location evidence="1">Cytoplasm</location>
    </subcellularLocation>
</comment>
<evidence type="ECO:0000256" key="10">
    <source>
        <dbReference type="SAM" id="Coils"/>
    </source>
</evidence>
<keyword evidence="5 9" id="KW-0067">ATP-binding</keyword>
<feature type="compositionally biased region" description="Basic and acidic residues" evidence="11">
    <location>
        <begin position="1021"/>
        <end position="1043"/>
    </location>
</feature>
<dbReference type="Gene3D" id="2.30.29.30">
    <property type="entry name" value="Pleckstrin-homology domain (PH domain)/Phosphotyrosine-binding domain (PTB)"/>
    <property type="match status" value="4"/>
</dbReference>
<dbReference type="InterPro" id="IPR027417">
    <property type="entry name" value="P-loop_NTPase"/>
</dbReference>
<dbReference type="Pfam" id="PF00784">
    <property type="entry name" value="MyTH4"/>
    <property type="match status" value="1"/>
</dbReference>
<dbReference type="GO" id="GO:0016459">
    <property type="term" value="C:myosin complex"/>
    <property type="evidence" value="ECO:0007669"/>
    <property type="project" value="UniProtKB-KW"/>
</dbReference>
<dbReference type="InterPro" id="IPR019749">
    <property type="entry name" value="Band_41_domain"/>
</dbReference>
<dbReference type="PROSITE" id="PS50003">
    <property type="entry name" value="PH_DOMAIN"/>
    <property type="match status" value="2"/>
</dbReference>
<dbReference type="Pfam" id="PF00169">
    <property type="entry name" value="PH"/>
    <property type="match status" value="2"/>
</dbReference>
<evidence type="ECO:0000256" key="7">
    <source>
        <dbReference type="ARBA" id="ARBA00023175"/>
    </source>
</evidence>
<keyword evidence="4 9" id="KW-0547">Nucleotide-binding</keyword>
<feature type="compositionally biased region" description="Acidic residues" evidence="11">
    <location>
        <begin position="1079"/>
        <end position="1092"/>
    </location>
</feature>
<dbReference type="InterPro" id="IPR019748">
    <property type="entry name" value="FERM_central"/>
</dbReference>
<feature type="domain" description="PH" evidence="12">
    <location>
        <begin position="1324"/>
        <end position="1431"/>
    </location>
</feature>
<keyword evidence="10" id="KW-0175">Coiled coil</keyword>
<feature type="domain" description="FERM" evidence="13">
    <location>
        <begin position="1643"/>
        <end position="2009"/>
    </location>
</feature>
<dbReference type="InterPro" id="IPR036124">
    <property type="entry name" value="MYSc_Myo10"/>
</dbReference>
<dbReference type="SMART" id="SM00295">
    <property type="entry name" value="B41"/>
    <property type="match status" value="1"/>
</dbReference>
<keyword evidence="16" id="KW-1185">Reference proteome</keyword>
<dbReference type="InterPro" id="IPR000299">
    <property type="entry name" value="FERM_domain"/>
</dbReference>
<sequence length="2037" mass="234870">MPPGSVPCVGCRVQLWHQGQWQPASVDTEQDDHVTYTTDAGQSVTYPLSALNHDLVRPMQDNNMAGSVEDMANLSDLNEGSILENIRLRYVGNRIYTYIGHILCAVNPYKPIEDLYSRGCIQAYKKKHIGDLPPHIFAIANECYYAMWKAGGENQCILISGESGAGKTESTKFILQFLSEMSQVSVGSGEGSTDTSVEQAILQSSPIMEAFGNAKTVYNNNSSRFGKFIQLQFNEKGSITGGRIQDYLLEKNRVVGQNPDERNYHIFYSLIAGSTPDIKEVLCLTEASEFHYLNQSGCINDSTINDQEDFSKVLHAMRVMNFSEKDILDVWCLLASILHVGNIKFVTTAGAQVADKQALSNAASLLRVDMLGLAEALTQRSIFLRGELISTPLEVNEAADSRDSLAMNLYKACFRWIITKINSRIYGNGHYSSIGVLDIFGFENFQTNRFEQFNINYANEKLQEYFNKHIFSLEQLEYNREGIVWTDIDWVDNGECLDLVERKLGILDLLDEESRFPKGTDNTFVDKLHGGHKENAFFLKPKVASRMFGIKHYAGEVYYDTQGFLDKNRDTFRDDILNILQESRSDFIYELFDTDAYANRTSLKSGTATRQRKKPTVSSQFKESLRSLMTTLSAANPFFVRCIKPNSQKLPDTFDPELVLSQLRYSGMLETVRIRRAGYPVRRTFDDFCYRYRVLVRLSSSDEDIKSHCSGVLQLVDDTGKEWQLGKTKVFLRERLECELEKRREAELHRVATIIQAGFKGHQARKQFHRAKQSIVVIQKNYKAHFWRKAFVQVRQATVTLQKFERSRRARHLLERLREEKRQEEERQHQLREEERRQREEEEKVKEEEERRLLEQKTIEEKAKFEEKRQEEKRLEEERKKPCICPMCGSRREMEKQEEIRQQEQKVKEKQELRKLEFEVLDELDNLIEECMMLELGRSDIDDNLDDKLEDWAKAKQELAMLRAQQAEEARLAEEAKQRALEEEKRFEEFAKKKAKEDAKRMEQEAMSRQNRPTRLLLQSKDTKERRLRAEAEQERRRQEAQRKWNRTLSTKKGEEKRESVDSMLSESDGTQERSSLDESGDELDMDLDDESPSSPKRHSLLPEVTPYFHAYLMMKGGVMNTWKRRWCVLKDDTLMWYRGKQASIKSGWLAKKGGGTGTLSRRSWKTRWFVLRGMTLSYHENDEEGAKQLGSIDVKSCKEILDNGLKENALSIVTEARTYHLVAETPEEASQWYNVLTSVYSATDEELREMQDEQANPKNAAGTLDVALIDSVYASDNESKPHQFVIITANRVFTCCSDTAEEMHHWISCLQRSKGDVHSGGQDFITRGWLSKETGKPTGTVNKSTTLKKRWFVLTAHSLDYYKSSDTNSQKLGTLILDSLCRVVQADAEMYEQTGYYMFTIHGRRRSFHLFTKLHTEVQQWVQSLQEVIDSKVPIVTPTQQLITDLRDASMNSEAVDQIYQRNPILRHTPHPLKTPLLPLPYGDVNANLQKEKGYTNLQEEAVKIFNSLLQIETAADQISIVQNILETCHDLKYLKDEVYCQLIKQTMGVADVDSIGNLRVWQIMACMCCAFQPTRNVIRYLKFHLKRCKEKFPSTEMAKFAAFCGDSLRRCKGREYVPSRDEVIAILGRRDMYTTVHCYGSSCRISINSSTTASEVVKHLIQEMKLKVVQRLVRGMNLEETHNTFALFERGAGQDKAIDGKAIVADILAKFEKLKEEEETDWKLFFRLFCFMDPRNVPTNSLEYDFMFEQAHEDVIHNRFPSSEETLQYLAAYRLQYKEGDFSKSGWINDLGQVYPMERLRRRVKSTKENIAPVSDKTERPTTTKRKSNFLEGTLRRSFGKGGHKKARQQVLGEDAQLIHLLKEEESSTTSAVIAKWKMLKGLTKEEAQQRYMRAVMDWSGYGATLFDVECIPGKIPRDVLSACKDRQHPVDLWLAVSVDEIALYKRGEERPLASYAYDSILSFGAPVPNTYKIVVEDKEPMMFETSQVVEIAKLMKAYINSLVKKRYSWRTSYHSYRKSVDSDDILLSPTVTQS</sequence>
<dbReference type="CDD" id="cd13297">
    <property type="entry name" value="PH3_MyoX-like"/>
    <property type="match status" value="1"/>
</dbReference>
<dbReference type="KEGG" id="bfo:118424587"/>
<dbReference type="InterPro" id="IPR000048">
    <property type="entry name" value="IQ_motif_EF-hand-BS"/>
</dbReference>
<feature type="domain" description="Myosin motor" evidence="15">
    <location>
        <begin position="66"/>
        <end position="745"/>
    </location>
</feature>
<dbReference type="Gene3D" id="1.20.120.720">
    <property type="entry name" value="Myosin VI head, motor domain, U50 subdomain"/>
    <property type="match status" value="1"/>
</dbReference>
<dbReference type="GO" id="GO:0003774">
    <property type="term" value="F:cytoskeletal motor activity"/>
    <property type="evidence" value="ECO:0007669"/>
    <property type="project" value="UniProtKB-UniRule"/>
</dbReference>
<dbReference type="OMA" id="HSEWQLG"/>
<dbReference type="SMART" id="SM00233">
    <property type="entry name" value="PH"/>
    <property type="match status" value="2"/>
</dbReference>
<dbReference type="InterPro" id="IPR001849">
    <property type="entry name" value="PH_domain"/>
</dbReference>
<dbReference type="PROSITE" id="PS50096">
    <property type="entry name" value="IQ"/>
    <property type="match status" value="2"/>
</dbReference>
<evidence type="ECO:0000256" key="11">
    <source>
        <dbReference type="SAM" id="MobiDB-lite"/>
    </source>
</evidence>
<dbReference type="SUPFAM" id="SSF52540">
    <property type="entry name" value="P-loop containing nucleoside triphosphate hydrolases"/>
    <property type="match status" value="1"/>
</dbReference>
<keyword evidence="6 9" id="KW-0518">Myosin</keyword>
<evidence type="ECO:0000256" key="9">
    <source>
        <dbReference type="PROSITE-ProRule" id="PRU00782"/>
    </source>
</evidence>
<dbReference type="SMART" id="SM00242">
    <property type="entry name" value="MYSc"/>
    <property type="match status" value="1"/>
</dbReference>
<evidence type="ECO:0000259" key="14">
    <source>
        <dbReference type="PROSITE" id="PS51016"/>
    </source>
</evidence>
<dbReference type="Pfam" id="PF00373">
    <property type="entry name" value="FERM_M"/>
    <property type="match status" value="1"/>
</dbReference>
<dbReference type="InterPro" id="IPR038185">
    <property type="entry name" value="MyTH4_dom_sf"/>
</dbReference>
<dbReference type="Gene3D" id="1.20.58.530">
    <property type="match status" value="1"/>
</dbReference>
<feature type="compositionally biased region" description="Basic and acidic residues" evidence="11">
    <location>
        <begin position="983"/>
        <end position="1006"/>
    </location>
</feature>
<dbReference type="FunFam" id="2.30.29.30:FF:000286">
    <property type="entry name" value="PH-protein kinase domain containing protein"/>
    <property type="match status" value="1"/>
</dbReference>
<dbReference type="InterPro" id="IPR001609">
    <property type="entry name" value="Myosin_head_motor_dom-like"/>
</dbReference>
<dbReference type="CDD" id="cd14873">
    <property type="entry name" value="MYSc_Myo10"/>
    <property type="match status" value="1"/>
</dbReference>
<dbReference type="SUPFAM" id="SSF47031">
    <property type="entry name" value="Second domain of FERM"/>
    <property type="match status" value="1"/>
</dbReference>
<dbReference type="Proteomes" id="UP000001554">
    <property type="component" value="Chromosome 10"/>
</dbReference>
<dbReference type="Gene3D" id="1.25.40.530">
    <property type="entry name" value="MyTH4 domain"/>
    <property type="match status" value="1"/>
</dbReference>
<dbReference type="PROSITE" id="PS51456">
    <property type="entry name" value="MYOSIN_MOTOR"/>
    <property type="match status" value="1"/>
</dbReference>
<evidence type="ECO:0000256" key="3">
    <source>
        <dbReference type="ARBA" id="ARBA00022490"/>
    </source>
</evidence>
<dbReference type="SUPFAM" id="SSF50729">
    <property type="entry name" value="PH domain-like"/>
    <property type="match status" value="4"/>
</dbReference>
<feature type="coiled-coil region" evidence="10">
    <location>
        <begin position="807"/>
        <end position="914"/>
    </location>
</feature>
<dbReference type="PRINTS" id="PR00193">
    <property type="entry name" value="MYOSINHEAVY"/>
</dbReference>
<dbReference type="FunFam" id="3.40.850.10:FF:000008">
    <property type="entry name" value="Putative unconventional myosin-IXa"/>
    <property type="match status" value="1"/>
</dbReference>
<evidence type="ECO:0000259" key="15">
    <source>
        <dbReference type="PROSITE" id="PS51456"/>
    </source>
</evidence>
<dbReference type="InterPro" id="IPR036961">
    <property type="entry name" value="Kinesin_motor_dom_sf"/>
</dbReference>
<evidence type="ECO:0000256" key="2">
    <source>
        <dbReference type="ARBA" id="ARBA00008314"/>
    </source>
</evidence>
<dbReference type="OrthoDB" id="6108017at2759"/>
<comment type="similarity">
    <text evidence="2 9">Belongs to the TRAFAC class myosin-kinesin ATPase superfamily. Myosin family.</text>
</comment>
<dbReference type="SMART" id="SM00139">
    <property type="entry name" value="MyTH4"/>
    <property type="match status" value="1"/>
</dbReference>
<dbReference type="Pfam" id="PF00612">
    <property type="entry name" value="IQ"/>
    <property type="match status" value="1"/>
</dbReference>
<evidence type="ECO:0000259" key="13">
    <source>
        <dbReference type="PROSITE" id="PS50057"/>
    </source>
</evidence>
<feature type="compositionally biased region" description="Basic and acidic residues" evidence="11">
    <location>
        <begin position="1052"/>
        <end position="1061"/>
    </location>
</feature>
<dbReference type="InterPro" id="IPR000857">
    <property type="entry name" value="MyTH4_dom"/>
</dbReference>
<dbReference type="PANTHER" id="PTHR46049:SF3">
    <property type="entry name" value="MYOSIN VIIA"/>
    <property type="match status" value="1"/>
</dbReference>
<dbReference type="Gene3D" id="3.10.20.90">
    <property type="entry name" value="Phosphatidylinositol 3-kinase Catalytic Subunit, Chain A, domain 1"/>
    <property type="match status" value="1"/>
</dbReference>
<keyword evidence="7 9" id="KW-0505">Motor protein</keyword>
<dbReference type="InterPro" id="IPR041797">
    <property type="entry name" value="MyoX_FERM_C"/>
</dbReference>
<dbReference type="GO" id="GO:0005737">
    <property type="term" value="C:cytoplasm"/>
    <property type="evidence" value="ECO:0007669"/>
    <property type="project" value="UniProtKB-SubCell"/>
</dbReference>
<dbReference type="Gene3D" id="1.10.10.820">
    <property type="match status" value="1"/>
</dbReference>
<name>A0A9J7LTR0_BRAFL</name>
<keyword evidence="3" id="KW-0963">Cytoplasm</keyword>
<dbReference type="PANTHER" id="PTHR46049">
    <property type="entry name" value="AGAP003327-PA"/>
    <property type="match status" value="1"/>
</dbReference>
<dbReference type="PROSITE" id="PS51016">
    <property type="entry name" value="MYTH4"/>
    <property type="match status" value="1"/>
</dbReference>
<evidence type="ECO:0000313" key="16">
    <source>
        <dbReference type="Proteomes" id="UP000001554"/>
    </source>
</evidence>
<dbReference type="CDD" id="cd14473">
    <property type="entry name" value="FERM_B-lobe"/>
    <property type="match status" value="1"/>
</dbReference>
<evidence type="ECO:0000256" key="6">
    <source>
        <dbReference type="ARBA" id="ARBA00023123"/>
    </source>
</evidence>
<evidence type="ECO:0000313" key="19">
    <source>
        <dbReference type="RefSeq" id="XP_035689108.1"/>
    </source>
</evidence>
<dbReference type="Pfam" id="PF00063">
    <property type="entry name" value="Myosin_head"/>
    <property type="match status" value="1"/>
</dbReference>
<organism evidence="16 18">
    <name type="scientific">Branchiostoma floridae</name>
    <name type="common">Florida lancelet</name>
    <name type="synonym">Amphioxus</name>
    <dbReference type="NCBI Taxonomy" id="7739"/>
    <lineage>
        <taxon>Eukaryota</taxon>
        <taxon>Metazoa</taxon>
        <taxon>Chordata</taxon>
        <taxon>Cephalochordata</taxon>
        <taxon>Leptocardii</taxon>
        <taxon>Amphioxiformes</taxon>
        <taxon>Branchiostomatidae</taxon>
        <taxon>Branchiostoma</taxon>
    </lineage>
</organism>
<dbReference type="SMART" id="SM00015">
    <property type="entry name" value="IQ"/>
    <property type="match status" value="3"/>
</dbReference>